<protein>
    <submittedName>
        <fullName evidence="3">SIS domain-containing protein</fullName>
    </submittedName>
</protein>
<organism evidence="3 4">
    <name type="scientific">Tabrizicola piscis</name>
    <dbReference type="NCBI Taxonomy" id="2494374"/>
    <lineage>
        <taxon>Bacteria</taxon>
        <taxon>Pseudomonadati</taxon>
        <taxon>Pseudomonadota</taxon>
        <taxon>Alphaproteobacteria</taxon>
        <taxon>Rhodobacterales</taxon>
        <taxon>Paracoccaceae</taxon>
        <taxon>Tabrizicola</taxon>
    </lineage>
</organism>
<dbReference type="GO" id="GO:0097367">
    <property type="term" value="F:carbohydrate derivative binding"/>
    <property type="evidence" value="ECO:0007669"/>
    <property type="project" value="InterPro"/>
</dbReference>
<dbReference type="GO" id="GO:0016853">
    <property type="term" value="F:isomerase activity"/>
    <property type="evidence" value="ECO:0007669"/>
    <property type="project" value="InterPro"/>
</dbReference>
<gene>
    <name evidence="3" type="ORF">EI545_16820</name>
</gene>
<dbReference type="Gene3D" id="3.40.50.10490">
    <property type="entry name" value="Glucose-6-phosphate isomerase like protein, domain 1"/>
    <property type="match status" value="1"/>
</dbReference>
<dbReference type="KEGG" id="taw:EI545_16820"/>
<dbReference type="Pfam" id="PF01380">
    <property type="entry name" value="SIS"/>
    <property type="match status" value="1"/>
</dbReference>
<keyword evidence="4" id="KW-1185">Reference proteome</keyword>
<feature type="domain" description="SIS" evidence="2">
    <location>
        <begin position="33"/>
        <end position="176"/>
    </location>
</feature>
<comment type="similarity">
    <text evidence="1">Belongs to the SIS family. PHI subfamily.</text>
</comment>
<dbReference type="AlphaFoldDB" id="A0A3S8U9T1"/>
<dbReference type="CDD" id="cd05005">
    <property type="entry name" value="SIS_PHI"/>
    <property type="match status" value="1"/>
</dbReference>
<dbReference type="NCBIfam" id="TIGR03127">
    <property type="entry name" value="RuMP_HxlB"/>
    <property type="match status" value="1"/>
</dbReference>
<dbReference type="PROSITE" id="PS51464">
    <property type="entry name" value="SIS"/>
    <property type="match status" value="1"/>
</dbReference>
<dbReference type="SUPFAM" id="SSF53697">
    <property type="entry name" value="SIS domain"/>
    <property type="match status" value="1"/>
</dbReference>
<dbReference type="GO" id="GO:1901135">
    <property type="term" value="P:carbohydrate derivative metabolic process"/>
    <property type="evidence" value="ECO:0007669"/>
    <property type="project" value="InterPro"/>
</dbReference>
<proteinExistence type="inferred from homology"/>
<dbReference type="PANTHER" id="PTHR43443">
    <property type="entry name" value="3-HEXULOSE-6-PHOSPHATE ISOMERASE"/>
    <property type="match status" value="1"/>
</dbReference>
<dbReference type="RefSeq" id="WP_125326530.1">
    <property type="nucleotide sequence ID" value="NZ_CP034328.1"/>
</dbReference>
<evidence type="ECO:0000313" key="4">
    <source>
        <dbReference type="Proteomes" id="UP000282002"/>
    </source>
</evidence>
<reference evidence="3 4" key="1">
    <citation type="submission" date="2018-12" db="EMBL/GenBank/DDBJ databases">
        <title>Complete genome sequencing of Tabrizicola sp. K13M18.</title>
        <authorList>
            <person name="Bae J.-W."/>
        </authorList>
    </citation>
    <scope>NUCLEOTIDE SEQUENCE [LARGE SCALE GENOMIC DNA]</scope>
    <source>
        <strain evidence="3 4">K13M18</strain>
    </source>
</reference>
<sequence length="189" mass="19660">MTDRPDLPTRATRAATEIAEAAAAIDPAAFDRLVEALATARRIAITGAGREGLMMRALAMRLYHLGLDVHVVGDMTCPPLGPDDLLFVSAGPGDLSTITALVTTARAAGAKTLCLTAQPDGPTARAATQIVHLPAQTMASDQGASPSILPMGSVFEGAMFLIFELVVLALCDRLGTTPAGMRARHTNLE</sequence>
<dbReference type="InterPro" id="IPR046348">
    <property type="entry name" value="SIS_dom_sf"/>
</dbReference>
<dbReference type="EMBL" id="CP034328">
    <property type="protein sequence ID" value="AZL60338.1"/>
    <property type="molecule type" value="Genomic_DNA"/>
</dbReference>
<dbReference type="OrthoDB" id="9797832at2"/>
<evidence type="ECO:0000313" key="3">
    <source>
        <dbReference type="EMBL" id="AZL60338.1"/>
    </source>
</evidence>
<dbReference type="InterPro" id="IPR017552">
    <property type="entry name" value="PHI/rmpB"/>
</dbReference>
<name>A0A3S8U9T1_9RHOB</name>
<dbReference type="InterPro" id="IPR001347">
    <property type="entry name" value="SIS_dom"/>
</dbReference>
<evidence type="ECO:0000256" key="1">
    <source>
        <dbReference type="ARBA" id="ARBA00009235"/>
    </source>
</evidence>
<dbReference type="Proteomes" id="UP000282002">
    <property type="component" value="Chromosome"/>
</dbReference>
<dbReference type="PANTHER" id="PTHR43443:SF1">
    <property type="entry name" value="3-HEXULOSE-6-PHOSPHATE ISOMERASE"/>
    <property type="match status" value="1"/>
</dbReference>
<accession>A0A3S8U9T1</accession>
<evidence type="ECO:0000259" key="2">
    <source>
        <dbReference type="PROSITE" id="PS51464"/>
    </source>
</evidence>